<keyword evidence="3" id="KW-1185">Reference proteome</keyword>
<dbReference type="Proteomes" id="UP000314294">
    <property type="component" value="Unassembled WGS sequence"/>
</dbReference>
<evidence type="ECO:0000256" key="1">
    <source>
        <dbReference type="SAM" id="MobiDB-lite"/>
    </source>
</evidence>
<sequence>MTSHSHRDVSPRLGPVNRKERPLTASSSCSGPELHQSASRSPGAPPLGARCPASRSPVPRHVSAAPELR</sequence>
<name>A0A4Z2F6S3_9TELE</name>
<dbReference type="EMBL" id="SRLO01001612">
    <property type="protein sequence ID" value="TNN36491.1"/>
    <property type="molecule type" value="Genomic_DNA"/>
</dbReference>
<comment type="caution">
    <text evidence="2">The sequence shown here is derived from an EMBL/GenBank/DDBJ whole genome shotgun (WGS) entry which is preliminary data.</text>
</comment>
<reference evidence="2 3" key="1">
    <citation type="submission" date="2019-03" db="EMBL/GenBank/DDBJ databases">
        <title>First draft genome of Liparis tanakae, snailfish: a comprehensive survey of snailfish specific genes.</title>
        <authorList>
            <person name="Kim W."/>
            <person name="Song I."/>
            <person name="Jeong J.-H."/>
            <person name="Kim D."/>
            <person name="Kim S."/>
            <person name="Ryu S."/>
            <person name="Song J.Y."/>
            <person name="Lee S.K."/>
        </authorList>
    </citation>
    <scope>NUCLEOTIDE SEQUENCE [LARGE SCALE GENOMIC DNA]</scope>
    <source>
        <tissue evidence="2">Muscle</tissue>
    </source>
</reference>
<feature type="region of interest" description="Disordered" evidence="1">
    <location>
        <begin position="1"/>
        <end position="69"/>
    </location>
</feature>
<accession>A0A4Z2F6S3</accession>
<feature type="compositionally biased region" description="Basic and acidic residues" evidence="1">
    <location>
        <begin position="1"/>
        <end position="10"/>
    </location>
</feature>
<organism evidence="2 3">
    <name type="scientific">Liparis tanakae</name>
    <name type="common">Tanaka's snailfish</name>
    <dbReference type="NCBI Taxonomy" id="230148"/>
    <lineage>
        <taxon>Eukaryota</taxon>
        <taxon>Metazoa</taxon>
        <taxon>Chordata</taxon>
        <taxon>Craniata</taxon>
        <taxon>Vertebrata</taxon>
        <taxon>Euteleostomi</taxon>
        <taxon>Actinopterygii</taxon>
        <taxon>Neopterygii</taxon>
        <taxon>Teleostei</taxon>
        <taxon>Neoteleostei</taxon>
        <taxon>Acanthomorphata</taxon>
        <taxon>Eupercaria</taxon>
        <taxon>Perciformes</taxon>
        <taxon>Cottioidei</taxon>
        <taxon>Cottales</taxon>
        <taxon>Liparidae</taxon>
        <taxon>Liparis</taxon>
    </lineage>
</organism>
<protein>
    <submittedName>
        <fullName evidence="2">Uncharacterized protein</fullName>
    </submittedName>
</protein>
<evidence type="ECO:0000313" key="2">
    <source>
        <dbReference type="EMBL" id="TNN36491.1"/>
    </source>
</evidence>
<feature type="compositionally biased region" description="Polar residues" evidence="1">
    <location>
        <begin position="24"/>
        <end position="40"/>
    </location>
</feature>
<proteinExistence type="predicted"/>
<dbReference type="AlphaFoldDB" id="A0A4Z2F6S3"/>
<gene>
    <name evidence="2" type="ORF">EYF80_053346</name>
</gene>
<evidence type="ECO:0000313" key="3">
    <source>
        <dbReference type="Proteomes" id="UP000314294"/>
    </source>
</evidence>